<keyword evidence="3" id="KW-1185">Reference proteome</keyword>
<feature type="non-terminal residue" evidence="2">
    <location>
        <position position="122"/>
    </location>
</feature>
<evidence type="ECO:0000313" key="3">
    <source>
        <dbReference type="Proteomes" id="UP000244855"/>
    </source>
</evidence>
<accession>A0A2V1D1A3</accession>
<dbReference type="Proteomes" id="UP000244855">
    <property type="component" value="Unassembled WGS sequence"/>
</dbReference>
<sequence length="122" mass="14310">MCFGSLVWDYYYPETWRSNGTWRLQSPIDVAHRSHCLSMLLQHLTCQPSLNVITHNWLDGYEIKPFPDFSIQRKCLDHDQILNWQEDVSLPFTGFTYPSPDEGIIVPASPEWQRVFGLSQHQ</sequence>
<name>A0A2V1D1A3_9PLEO</name>
<protein>
    <submittedName>
        <fullName evidence="2">Uncharacterized protein</fullName>
    </submittedName>
</protein>
<comment type="similarity">
    <text evidence="1">Belongs to the ustYa family.</text>
</comment>
<evidence type="ECO:0000256" key="1">
    <source>
        <dbReference type="ARBA" id="ARBA00035112"/>
    </source>
</evidence>
<gene>
    <name evidence="2" type="ORF">DM02DRAFT_702807</name>
</gene>
<dbReference type="PANTHER" id="PTHR33365">
    <property type="entry name" value="YALI0B05434P"/>
    <property type="match status" value="1"/>
</dbReference>
<dbReference type="STRING" id="97972.A0A2V1D1A3"/>
<dbReference type="OrthoDB" id="3687641at2759"/>
<dbReference type="EMBL" id="KZ805777">
    <property type="protein sequence ID" value="PVH91796.1"/>
    <property type="molecule type" value="Genomic_DNA"/>
</dbReference>
<dbReference type="AlphaFoldDB" id="A0A2V1D1A3"/>
<dbReference type="GO" id="GO:0043386">
    <property type="term" value="P:mycotoxin biosynthetic process"/>
    <property type="evidence" value="ECO:0007669"/>
    <property type="project" value="InterPro"/>
</dbReference>
<dbReference type="Pfam" id="PF11807">
    <property type="entry name" value="UstYa"/>
    <property type="match status" value="1"/>
</dbReference>
<organism evidence="2 3">
    <name type="scientific">Periconia macrospinosa</name>
    <dbReference type="NCBI Taxonomy" id="97972"/>
    <lineage>
        <taxon>Eukaryota</taxon>
        <taxon>Fungi</taxon>
        <taxon>Dikarya</taxon>
        <taxon>Ascomycota</taxon>
        <taxon>Pezizomycotina</taxon>
        <taxon>Dothideomycetes</taxon>
        <taxon>Pleosporomycetidae</taxon>
        <taxon>Pleosporales</taxon>
        <taxon>Massarineae</taxon>
        <taxon>Periconiaceae</taxon>
        <taxon>Periconia</taxon>
    </lineage>
</organism>
<proteinExistence type="inferred from homology"/>
<dbReference type="PANTHER" id="PTHR33365:SF14">
    <property type="entry name" value="TAT PATHWAY SIGNAL SEQUENCE"/>
    <property type="match status" value="1"/>
</dbReference>
<dbReference type="InterPro" id="IPR021765">
    <property type="entry name" value="UstYa-like"/>
</dbReference>
<reference evidence="2 3" key="1">
    <citation type="journal article" date="2018" name="Sci. Rep.">
        <title>Comparative genomics provides insights into the lifestyle and reveals functional heterogeneity of dark septate endophytic fungi.</title>
        <authorList>
            <person name="Knapp D.G."/>
            <person name="Nemeth J.B."/>
            <person name="Barry K."/>
            <person name="Hainaut M."/>
            <person name="Henrissat B."/>
            <person name="Johnson J."/>
            <person name="Kuo A."/>
            <person name="Lim J.H.P."/>
            <person name="Lipzen A."/>
            <person name="Nolan M."/>
            <person name="Ohm R.A."/>
            <person name="Tamas L."/>
            <person name="Grigoriev I.V."/>
            <person name="Spatafora J.W."/>
            <person name="Nagy L.G."/>
            <person name="Kovacs G.M."/>
        </authorList>
    </citation>
    <scope>NUCLEOTIDE SEQUENCE [LARGE SCALE GENOMIC DNA]</scope>
    <source>
        <strain evidence="2 3">DSE2036</strain>
    </source>
</reference>
<evidence type="ECO:0000313" key="2">
    <source>
        <dbReference type="EMBL" id="PVH91796.1"/>
    </source>
</evidence>